<dbReference type="InterPro" id="IPR013783">
    <property type="entry name" value="Ig-like_fold"/>
</dbReference>
<keyword evidence="2" id="KW-1185">Reference proteome</keyword>
<dbReference type="SUPFAM" id="SSF49373">
    <property type="entry name" value="Invasin/intimin cell-adhesion fragments"/>
    <property type="match status" value="1"/>
</dbReference>
<dbReference type="EMBL" id="AP021888">
    <property type="protein sequence ID" value="BBP43659.1"/>
    <property type="molecule type" value="Genomic_DNA"/>
</dbReference>
<gene>
    <name evidence="1" type="ORF">THMIRHAT_14050</name>
</gene>
<protein>
    <recommendedName>
        <fullName evidence="3">Big-1 domain-containing protein</fullName>
    </recommendedName>
</protein>
<reference evidence="2" key="1">
    <citation type="submission" date="2019-11" db="EMBL/GenBank/DDBJ databases">
        <title>Isolation and characterization of two novel species in the genus Thiomicrorhabdus.</title>
        <authorList>
            <person name="Mochizuki J."/>
            <person name="Kojima H."/>
            <person name="Fukui M."/>
        </authorList>
    </citation>
    <scope>NUCLEOTIDE SEQUENCE [LARGE SCALE GENOMIC DNA]</scope>
    <source>
        <strain evidence="2">AkT22</strain>
    </source>
</reference>
<proteinExistence type="predicted"/>
<dbReference type="Gene3D" id="2.60.40.10">
    <property type="entry name" value="Immunoglobulins"/>
    <property type="match status" value="3"/>
</dbReference>
<evidence type="ECO:0000313" key="2">
    <source>
        <dbReference type="Proteomes" id="UP000501466"/>
    </source>
</evidence>
<dbReference type="Proteomes" id="UP000501466">
    <property type="component" value="Chromosome"/>
</dbReference>
<dbReference type="AlphaFoldDB" id="A0A6F8PNH0"/>
<organism evidence="1 2">
    <name type="scientific">Thiosulfativibrio zosterae</name>
    <dbReference type="NCBI Taxonomy" id="2675053"/>
    <lineage>
        <taxon>Bacteria</taxon>
        <taxon>Pseudomonadati</taxon>
        <taxon>Pseudomonadota</taxon>
        <taxon>Gammaproteobacteria</taxon>
        <taxon>Thiotrichales</taxon>
        <taxon>Piscirickettsiaceae</taxon>
        <taxon>Thiosulfativibrio</taxon>
    </lineage>
</organism>
<evidence type="ECO:0008006" key="3">
    <source>
        <dbReference type="Google" id="ProtNLM"/>
    </source>
</evidence>
<accession>A0A6F8PNH0</accession>
<sequence>MIYIFFTLFLSACGGETSSQITTAGLNLTSFTLASNGISTTTIPSNDTAVIKIKLLDSYKRPIIGAIITVSTNLGTVSQPRLTDTNGETSFNVSPPSDLSTSASVGTITMTYDTYTTTQNFEVISTSTTGTSSSSVSSIQFISAAPTQLSLKGTGGIGLAEQAKVTFKLVDTSGFAVEGATLNFKISTSVGNLSLTNSSAITNSDGEAFTYVLSGTVPTSVRVTAFTTDLNGNTISIQSDILGIATSIPDQNSFEITLETLAPQGWSYSGEEVLVTARAADRNNNPVPNGTAVYFTAEGGSIEPACQTDNGVCSVTWRSQAPRPVDHRVTIMAYTIGTETFYDREGGEDGVFDNVDIFDDLPEAFRDDDENGVYNPIATSGFVNDLARDERYVDYDSSNTYTSADGKYNGFPCNHPTDCPTDANNLAGRSNLLTHVRDSKVLILADNHPNIEIYETNGTVNTCLTAAGKIDTVNCLNAKNTIQPFAVGTSNQFFWVLIEDTAAKCQTSATNLTRIDTIDPNAAACLYAVRQSAPTGSSLSVSSEVGTLSGVPESTIANSRRHREFLVTVTSAPDNDTVISGNFEVSIISPKGEVTSASVTLSDPIN</sequence>
<evidence type="ECO:0000313" key="1">
    <source>
        <dbReference type="EMBL" id="BBP43659.1"/>
    </source>
</evidence>
<dbReference type="InterPro" id="IPR008964">
    <property type="entry name" value="Invasin/intimin_cell_adhesion"/>
</dbReference>
<name>A0A6F8PNH0_9GAMM</name>
<dbReference type="KEGG" id="tzo:THMIRHAT_14050"/>